<evidence type="ECO:0000313" key="2">
    <source>
        <dbReference type="Proteomes" id="UP001597308"/>
    </source>
</evidence>
<protein>
    <submittedName>
        <fullName evidence="1">DUF2161 domain-containing phosphodiesterase</fullName>
    </submittedName>
</protein>
<keyword evidence="2" id="KW-1185">Reference proteome</keyword>
<proteinExistence type="predicted"/>
<comment type="caution">
    <text evidence="1">The sequence shown here is derived from an EMBL/GenBank/DDBJ whole genome shotgun (WGS) entry which is preliminary data.</text>
</comment>
<sequence>METSLYAPVKAFLEDLGFAAKGEVGGCDVLAVKAGDPPVVVVCELKRRFNLELLLQGVDRAGACDEVWLAAEIGERGGRERDRRFRDLCRRLGFGLLGVDRSGAVHPLLSPAAPHPRREPKRRARLLDEYERRRGDPTLGGGSRAPIMTAYRQQALLCAAALSRGAARPRDLRAAAPQAASILLRNVYGWFIRTERGVYALTDAGREALVRWPQQAPDDAGADGAGAG</sequence>
<reference evidence="2" key="1">
    <citation type="journal article" date="2019" name="Int. J. Syst. Evol. Microbiol.">
        <title>The Global Catalogue of Microorganisms (GCM) 10K type strain sequencing project: providing services to taxonomists for standard genome sequencing and annotation.</title>
        <authorList>
            <consortium name="The Broad Institute Genomics Platform"/>
            <consortium name="The Broad Institute Genome Sequencing Center for Infectious Disease"/>
            <person name="Wu L."/>
            <person name="Ma J."/>
        </authorList>
    </citation>
    <scope>NUCLEOTIDE SEQUENCE [LARGE SCALE GENOMIC DNA]</scope>
    <source>
        <strain evidence="2">KCTC 23707</strain>
    </source>
</reference>
<dbReference type="Proteomes" id="UP001597308">
    <property type="component" value="Unassembled WGS sequence"/>
</dbReference>
<accession>A0ABW4K3I0</accession>
<organism evidence="1 2">
    <name type="scientific">Methylopila henanensis</name>
    <dbReference type="NCBI Taxonomy" id="873516"/>
    <lineage>
        <taxon>Bacteria</taxon>
        <taxon>Pseudomonadati</taxon>
        <taxon>Pseudomonadota</taxon>
        <taxon>Alphaproteobacteria</taxon>
        <taxon>Hyphomicrobiales</taxon>
        <taxon>Methylopilaceae</taxon>
        <taxon>Methylopila</taxon>
    </lineage>
</organism>
<dbReference type="Pfam" id="PF09929">
    <property type="entry name" value="DUF2161"/>
    <property type="match status" value="1"/>
</dbReference>
<gene>
    <name evidence="1" type="ORF">ACFSCV_01240</name>
</gene>
<evidence type="ECO:0000313" key="1">
    <source>
        <dbReference type="EMBL" id="MFD1701618.1"/>
    </source>
</evidence>
<dbReference type="InterPro" id="IPR018679">
    <property type="entry name" value="DUF2161"/>
</dbReference>
<dbReference type="RefSeq" id="WP_378796213.1">
    <property type="nucleotide sequence ID" value="NZ_JBHUER010000001.1"/>
</dbReference>
<name>A0ABW4K3I0_9HYPH</name>
<dbReference type="EMBL" id="JBHUER010000001">
    <property type="protein sequence ID" value="MFD1701618.1"/>
    <property type="molecule type" value="Genomic_DNA"/>
</dbReference>